<feature type="compositionally biased region" description="Low complexity" evidence="1">
    <location>
        <begin position="446"/>
        <end position="455"/>
    </location>
</feature>
<gene>
    <name evidence="2" type="ORF">IE077_002586</name>
</gene>
<feature type="region of interest" description="Disordered" evidence="1">
    <location>
        <begin position="1"/>
        <end position="28"/>
    </location>
</feature>
<comment type="caution">
    <text evidence="2">The sequence shown here is derived from an EMBL/GenBank/DDBJ whole genome shotgun (WGS) entry which is preliminary data.</text>
</comment>
<feature type="region of interest" description="Disordered" evidence="1">
    <location>
        <begin position="437"/>
        <end position="457"/>
    </location>
</feature>
<name>A0ABQ7JAH0_9APIC</name>
<evidence type="ECO:0000313" key="2">
    <source>
        <dbReference type="EMBL" id="KAF8820993.1"/>
    </source>
</evidence>
<feature type="region of interest" description="Disordered" evidence="1">
    <location>
        <begin position="791"/>
        <end position="812"/>
    </location>
</feature>
<accession>A0ABQ7JAH0</accession>
<evidence type="ECO:0000313" key="3">
    <source>
        <dbReference type="Proteomes" id="UP000823046"/>
    </source>
</evidence>
<feature type="compositionally biased region" description="Polar residues" evidence="1">
    <location>
        <begin position="1"/>
        <end position="23"/>
    </location>
</feature>
<protein>
    <submittedName>
        <fullName evidence="2">Uncharacterized protein</fullName>
    </submittedName>
</protein>
<feature type="compositionally biased region" description="Polar residues" evidence="1">
    <location>
        <begin position="793"/>
        <end position="809"/>
    </location>
</feature>
<dbReference type="EMBL" id="JADAQX010000258">
    <property type="protein sequence ID" value="KAF8820993.1"/>
    <property type="molecule type" value="Genomic_DNA"/>
</dbReference>
<proteinExistence type="predicted"/>
<reference evidence="2 3" key="1">
    <citation type="journal article" date="2020" name="bioRxiv">
        <title>Metabolic contributions of an alphaproteobacterial endosymbiont in the apicomplexan Cardiosporidium cionae.</title>
        <authorList>
            <person name="Hunter E.S."/>
            <person name="Paight C.J."/>
            <person name="Lane C.E."/>
        </authorList>
    </citation>
    <scope>NUCLEOTIDE SEQUENCE [LARGE SCALE GENOMIC DNA]</scope>
    <source>
        <strain evidence="2">ESH_2018</strain>
    </source>
</reference>
<evidence type="ECO:0000256" key="1">
    <source>
        <dbReference type="SAM" id="MobiDB-lite"/>
    </source>
</evidence>
<sequence>MDCSSLKSGEASQCDASPATTETVPIKSNLGPRRSSQIYLNAEVQLENESHTFYCVKIVDINDCKAAIRFANDVYDRRLVSVDSVRLPPSKDSLINFIPQVGDLVECYSSATPIMAENWKDGYVISCIGDSTYVVQLLSADSPNIYTFSVQIMRPSNCCSRLQLDEITRSISVVPDCLKIWIMGKDAQLVLDRIIEKSALLAILPNESGSSAVSGHPVASKNCSNAEATKLALVGEQKAINLGLALLSKQYDLKKPNNQTEHRIKRLRSRQERMDNDYPVQSEFIADNLNVKLIFERKLERLKSISIAHAVEIAVFPANLNCRIICIMGFSMDSVEKAQSELEFRHVDFPTDTSKTGWLRGNKINLIIKQLLPIYGLCSASFDDKTKCFSLRGIKQATDDACFIIDSYVQPYSACTDPHKMEKLFTNDTLKPLTFSPTKTHANHPSALSSADSASPQKVSLVTHTKNRSMENIKPASPFTSESVGSCAVEIHEQYGKQPKGKTPVVRGDKGISGRKTQLPAVSRIYSPGGGTPMRVERTANTARGKASMAGILPAGSYQQTQNSNQICNSSNATDNLNECSFLPPSTVNIVQSYPSPFNSSATTVIHNENWLASEYIQPYQNTLVPSRELLSSNHCNEVPLILGENRIQASLSTKIPYCHQNAAISPILATPRRHDHCPTYDESVYVTSPLLSDDLRNYVKQKGASQNMRLGPSPSMNYFAKRSAGVSEGVVGASPTSAPSSVVCTNHTDNRLCSQSYPTVLATPVDANHDDSSVHTGERALSFINPMESPHIFSNKQRNPPNESTGSLLQPPKVYERVNGTETIIHPIAFDATSRLHDSKTICESMDQEIAVKRQAAQNRRNNFNNKYCNKTSKK</sequence>
<organism evidence="2 3">
    <name type="scientific">Cardiosporidium cionae</name>
    <dbReference type="NCBI Taxonomy" id="476202"/>
    <lineage>
        <taxon>Eukaryota</taxon>
        <taxon>Sar</taxon>
        <taxon>Alveolata</taxon>
        <taxon>Apicomplexa</taxon>
        <taxon>Aconoidasida</taxon>
        <taxon>Nephromycida</taxon>
        <taxon>Cardiosporidium</taxon>
    </lineage>
</organism>
<dbReference type="Proteomes" id="UP000823046">
    <property type="component" value="Unassembled WGS sequence"/>
</dbReference>
<keyword evidence="3" id="KW-1185">Reference proteome</keyword>